<evidence type="ECO:0000259" key="9">
    <source>
        <dbReference type="PROSITE" id="PS50928"/>
    </source>
</evidence>
<comment type="caution">
    <text evidence="10">The sequence shown here is derived from an EMBL/GenBank/DDBJ whole genome shotgun (WGS) entry which is preliminary data.</text>
</comment>
<feature type="transmembrane region" description="Helical" evidence="8">
    <location>
        <begin position="63"/>
        <end position="83"/>
    </location>
</feature>
<evidence type="ECO:0000256" key="2">
    <source>
        <dbReference type="ARBA" id="ARBA00022448"/>
    </source>
</evidence>
<keyword evidence="3" id="KW-1003">Cell membrane</keyword>
<dbReference type="Proteomes" id="UP001597427">
    <property type="component" value="Unassembled WGS sequence"/>
</dbReference>
<name>A0ABW5TKH4_9ENTE</name>
<evidence type="ECO:0000256" key="8">
    <source>
        <dbReference type="RuleBase" id="RU363032"/>
    </source>
</evidence>
<evidence type="ECO:0000256" key="5">
    <source>
        <dbReference type="ARBA" id="ARBA00022970"/>
    </source>
</evidence>
<comment type="subcellular location">
    <subcellularLocation>
        <location evidence="1 8">Cell membrane</location>
        <topology evidence="1 8">Multi-pass membrane protein</topology>
    </subcellularLocation>
</comment>
<accession>A0ABW5TKH4</accession>
<organism evidence="10 11">
    <name type="scientific">Enterococcus camelliae</name>
    <dbReference type="NCBI Taxonomy" id="453959"/>
    <lineage>
        <taxon>Bacteria</taxon>
        <taxon>Bacillati</taxon>
        <taxon>Bacillota</taxon>
        <taxon>Bacilli</taxon>
        <taxon>Lactobacillales</taxon>
        <taxon>Enterococcaceae</taxon>
        <taxon>Enterococcus</taxon>
    </lineage>
</organism>
<feature type="domain" description="ABC transmembrane type-1" evidence="9">
    <location>
        <begin position="26"/>
        <end position="211"/>
    </location>
</feature>
<keyword evidence="7 8" id="KW-0472">Membrane</keyword>
<dbReference type="InterPro" id="IPR043429">
    <property type="entry name" value="ArtM/GltK/GlnP/TcyL/YhdX-like"/>
</dbReference>
<dbReference type="CDD" id="cd06261">
    <property type="entry name" value="TM_PBP2"/>
    <property type="match status" value="1"/>
</dbReference>
<dbReference type="Gene3D" id="1.10.3720.10">
    <property type="entry name" value="MetI-like"/>
    <property type="match status" value="1"/>
</dbReference>
<dbReference type="InterPro" id="IPR000515">
    <property type="entry name" value="MetI-like"/>
</dbReference>
<sequence length="227" mass="25212">MTPTLYLPTIDFQLIWQSLPYILRGIPYTLGIALISFVIGNIIAIACTLLLERAIAPIRWFIRFYVSFLRGIPMIVLLFLFYFGMPVQLTAIQASCLSFSLSSSAFLTEIYRGALAGVDVGQRDAGYALGFSYYQLMRQVIFPQAFVTAVPALGNVAMDVLKGTSLTAMISVPDIFQLAKIVGGRQFDFFSMYILVGILYWLLCLLIGAGQKKAETLLLQRMGIDSM</sequence>
<dbReference type="PROSITE" id="PS50928">
    <property type="entry name" value="ABC_TM1"/>
    <property type="match status" value="1"/>
</dbReference>
<dbReference type="EMBL" id="JBHUMO010000056">
    <property type="protein sequence ID" value="MFD2729642.1"/>
    <property type="molecule type" value="Genomic_DNA"/>
</dbReference>
<evidence type="ECO:0000313" key="11">
    <source>
        <dbReference type="Proteomes" id="UP001597427"/>
    </source>
</evidence>
<keyword evidence="5" id="KW-0029">Amino-acid transport</keyword>
<dbReference type="Pfam" id="PF00528">
    <property type="entry name" value="BPD_transp_1"/>
    <property type="match status" value="1"/>
</dbReference>
<comment type="similarity">
    <text evidence="8">Belongs to the binding-protein-dependent transport system permease family.</text>
</comment>
<dbReference type="SUPFAM" id="SSF161098">
    <property type="entry name" value="MetI-like"/>
    <property type="match status" value="1"/>
</dbReference>
<evidence type="ECO:0000256" key="4">
    <source>
        <dbReference type="ARBA" id="ARBA00022692"/>
    </source>
</evidence>
<dbReference type="PANTHER" id="PTHR30614">
    <property type="entry name" value="MEMBRANE COMPONENT OF AMINO ACID ABC TRANSPORTER"/>
    <property type="match status" value="1"/>
</dbReference>
<evidence type="ECO:0000256" key="3">
    <source>
        <dbReference type="ARBA" id="ARBA00022475"/>
    </source>
</evidence>
<feature type="transmembrane region" description="Helical" evidence="8">
    <location>
        <begin position="190"/>
        <end position="209"/>
    </location>
</feature>
<evidence type="ECO:0000256" key="1">
    <source>
        <dbReference type="ARBA" id="ARBA00004651"/>
    </source>
</evidence>
<keyword evidence="6 8" id="KW-1133">Transmembrane helix</keyword>
<keyword evidence="11" id="KW-1185">Reference proteome</keyword>
<evidence type="ECO:0000256" key="7">
    <source>
        <dbReference type="ARBA" id="ARBA00023136"/>
    </source>
</evidence>
<dbReference type="NCBIfam" id="TIGR01726">
    <property type="entry name" value="HEQRo_perm_3TM"/>
    <property type="match status" value="1"/>
</dbReference>
<dbReference type="InterPro" id="IPR010065">
    <property type="entry name" value="AA_ABC_transptr_permease_3TM"/>
</dbReference>
<keyword evidence="2 8" id="KW-0813">Transport</keyword>
<evidence type="ECO:0000256" key="6">
    <source>
        <dbReference type="ARBA" id="ARBA00022989"/>
    </source>
</evidence>
<gene>
    <name evidence="10" type="ORF">ACFSR0_09435</name>
</gene>
<keyword evidence="4 8" id="KW-0812">Transmembrane</keyword>
<dbReference type="RefSeq" id="WP_379982199.1">
    <property type="nucleotide sequence ID" value="NZ_JBHUMO010000056.1"/>
</dbReference>
<evidence type="ECO:0000313" key="10">
    <source>
        <dbReference type="EMBL" id="MFD2729642.1"/>
    </source>
</evidence>
<feature type="transmembrane region" description="Helical" evidence="8">
    <location>
        <begin position="26"/>
        <end position="51"/>
    </location>
</feature>
<dbReference type="InterPro" id="IPR035906">
    <property type="entry name" value="MetI-like_sf"/>
</dbReference>
<reference evidence="11" key="1">
    <citation type="journal article" date="2019" name="Int. J. Syst. Evol. Microbiol.">
        <title>The Global Catalogue of Microorganisms (GCM) 10K type strain sequencing project: providing services to taxonomists for standard genome sequencing and annotation.</title>
        <authorList>
            <consortium name="The Broad Institute Genomics Platform"/>
            <consortium name="The Broad Institute Genome Sequencing Center for Infectious Disease"/>
            <person name="Wu L."/>
            <person name="Ma J."/>
        </authorList>
    </citation>
    <scope>NUCLEOTIDE SEQUENCE [LARGE SCALE GENOMIC DNA]</scope>
    <source>
        <strain evidence="11">TISTR 932</strain>
    </source>
</reference>
<protein>
    <submittedName>
        <fullName evidence="10">Amino acid ABC transporter permease</fullName>
    </submittedName>
</protein>
<dbReference type="PANTHER" id="PTHR30614:SF0">
    <property type="entry name" value="L-CYSTINE TRANSPORT SYSTEM PERMEASE PROTEIN TCYL"/>
    <property type="match status" value="1"/>
</dbReference>
<proteinExistence type="inferred from homology"/>